<accession>A0ABR1YVU4</accession>
<sequence length="300" mass="33553">MPPSTPSSLAQSAIGWHSTPPEIVLEVISRLDYDPETLRNLLLVDRRMHRIMQDYEHSLCKAFATGQLRVSILRSPDLIPQGKLLSSDSLAGISYSTLAAVHNRSKAVSELAKAIKSNSPECWLEKWRHTFECGILLLHRLQASGAYEAKVDFLFSMPVHALVSVFLVLHYGCKAAQNAGVGIIHRSNQPADERDRRELFLMFEDLCLQCGPDFLADILDHNRKLRSGWQALESLQVPDANGTPPRRSLISYFNRAIALALQCRLNEVLCISLDVATTKAMRKMTEADVTKLVRFDCPAC</sequence>
<name>A0ABR1YVU4_9PEZI</name>
<dbReference type="Proteomes" id="UP001492380">
    <property type="component" value="Unassembled WGS sequence"/>
</dbReference>
<reference evidence="1 2" key="1">
    <citation type="submission" date="2024-04" db="EMBL/GenBank/DDBJ databases">
        <title>Phyllosticta paracitricarpa is synonymous to the EU quarantine fungus P. citricarpa based on phylogenomic analyses.</title>
        <authorList>
            <consortium name="Lawrence Berkeley National Laboratory"/>
            <person name="Van Ingen-Buijs V.A."/>
            <person name="Van Westerhoven A.C."/>
            <person name="Haridas S."/>
            <person name="Skiadas P."/>
            <person name="Martin F."/>
            <person name="Groenewald J.Z."/>
            <person name="Crous P.W."/>
            <person name="Seidl M.F."/>
        </authorList>
    </citation>
    <scope>NUCLEOTIDE SEQUENCE [LARGE SCALE GENOMIC DNA]</scope>
    <source>
        <strain evidence="1 2">CBS 123374</strain>
    </source>
</reference>
<gene>
    <name evidence="1" type="ORF">HDK90DRAFT_508795</name>
</gene>
<evidence type="ECO:0008006" key="3">
    <source>
        <dbReference type="Google" id="ProtNLM"/>
    </source>
</evidence>
<organism evidence="1 2">
    <name type="scientific">Phyllosticta capitalensis</name>
    <dbReference type="NCBI Taxonomy" id="121624"/>
    <lineage>
        <taxon>Eukaryota</taxon>
        <taxon>Fungi</taxon>
        <taxon>Dikarya</taxon>
        <taxon>Ascomycota</taxon>
        <taxon>Pezizomycotina</taxon>
        <taxon>Dothideomycetes</taxon>
        <taxon>Dothideomycetes incertae sedis</taxon>
        <taxon>Botryosphaeriales</taxon>
        <taxon>Phyllostictaceae</taxon>
        <taxon>Phyllosticta</taxon>
    </lineage>
</organism>
<dbReference type="EMBL" id="JBBWRZ010000003">
    <property type="protein sequence ID" value="KAK8240304.1"/>
    <property type="molecule type" value="Genomic_DNA"/>
</dbReference>
<evidence type="ECO:0000313" key="1">
    <source>
        <dbReference type="EMBL" id="KAK8240304.1"/>
    </source>
</evidence>
<protein>
    <recommendedName>
        <fullName evidence="3">F-box domain-containing protein</fullName>
    </recommendedName>
</protein>
<keyword evidence="2" id="KW-1185">Reference proteome</keyword>
<evidence type="ECO:0000313" key="2">
    <source>
        <dbReference type="Proteomes" id="UP001492380"/>
    </source>
</evidence>
<proteinExistence type="predicted"/>
<comment type="caution">
    <text evidence="1">The sequence shown here is derived from an EMBL/GenBank/DDBJ whole genome shotgun (WGS) entry which is preliminary data.</text>
</comment>